<dbReference type="EMBL" id="CP045809">
    <property type="protein sequence ID" value="QHN33555.1"/>
    <property type="molecule type" value="Genomic_DNA"/>
</dbReference>
<organism evidence="1 2">
    <name type="scientific">Gordonia pseudamarae</name>
    <dbReference type="NCBI Taxonomy" id="2831662"/>
    <lineage>
        <taxon>Bacteria</taxon>
        <taxon>Bacillati</taxon>
        <taxon>Actinomycetota</taxon>
        <taxon>Actinomycetes</taxon>
        <taxon>Mycobacteriales</taxon>
        <taxon>Gordoniaceae</taxon>
        <taxon>Gordonia</taxon>
    </lineage>
</organism>
<dbReference type="RefSeq" id="WP_260840207.1">
    <property type="nucleotide sequence ID" value="NZ_CP045809.1"/>
</dbReference>
<keyword evidence="2" id="KW-1185">Reference proteome</keyword>
<dbReference type="Proteomes" id="UP001059836">
    <property type="component" value="Chromosome"/>
</dbReference>
<dbReference type="Pfam" id="PF18944">
    <property type="entry name" value="DUF5691"/>
    <property type="match status" value="1"/>
</dbReference>
<evidence type="ECO:0000313" key="1">
    <source>
        <dbReference type="EMBL" id="QHN33555.1"/>
    </source>
</evidence>
<reference evidence="1" key="1">
    <citation type="journal article" date="2021" name="Nat. Microbiol.">
        <title>Cocultivation of an ultrasmall environmental parasitic bacterium with lytic ability against bacteria associated with wastewater foams.</title>
        <authorList>
            <person name="Batinovic S."/>
            <person name="Rose J.J.A."/>
            <person name="Ratcliffe J."/>
            <person name="Seviour R.J."/>
            <person name="Petrovski S."/>
        </authorList>
    </citation>
    <scope>NUCLEOTIDE SEQUENCE</scope>
    <source>
        <strain evidence="1">CON9</strain>
    </source>
</reference>
<protein>
    <submittedName>
        <fullName evidence="1">Uncharacterized protein</fullName>
    </submittedName>
</protein>
<evidence type="ECO:0000313" key="2">
    <source>
        <dbReference type="Proteomes" id="UP001059836"/>
    </source>
</evidence>
<sequence length="514" mass="55377">MNEHANTHWEATVSAALLGVNNRRPAQLDADPVIAKYLSAQQDPATAVLHTAALTATARNASGPPRVEATAIAEAPADDRPELSETAARALAHALEAAAPLRYRMLRRVAEAHRRPPAAMLVPLLRTALRDTAAREAVVRIVGARGAWIAEKTSDIGWSGLLLAELYGTPEGNSDRDEQLWTHGIVAQRVMYLTGLRRRDPAAALALLTGGWRSETGPDREQLLSALETGLSAADEPFLEACLRDSRKKVRATAQRQLALIPESGLQRRLQTLVAPHVRLGRSLLRATTLTFTTPSGDELAAASADRYGISTAGNASGANSNGVNTNGANSKQWVTAQLLGRITLPFWEAHLGAAPEKIVSAVSLEDAVRVIPALSEAALVQGDRRWATALLKHPTAPVSLFAIADPACVADVVIDRLRRGDVVGLDHLPVPWPPAVATAVFDAFDAMHRRHRTLTPEGHTMLLHLPVGLPLDIDWGRRILALHEAATAGMWTNHLAIFDEALHIRTVLERELT</sequence>
<name>A0ABX6IC27_9ACTN</name>
<accession>A0ABX6IC27</accession>
<dbReference type="InterPro" id="IPR043746">
    <property type="entry name" value="DUF5691"/>
</dbReference>
<proteinExistence type="predicted"/>
<gene>
    <name evidence="1" type="ORF">GII31_00160</name>
</gene>